<keyword evidence="1" id="KW-1133">Transmembrane helix</keyword>
<keyword evidence="1" id="KW-0472">Membrane</keyword>
<evidence type="ECO:0000313" key="2">
    <source>
        <dbReference type="EMBL" id="MDC0716054.1"/>
    </source>
</evidence>
<sequence length="247" mass="26161">MPVPSMHIPSAVSTAAFVVIVAAVVGALVVATARAGQRLGESPARVRRWTLGTALGAIAWLVITGLVSASGVLAADTLPPRALFFFAGSLGVALGFALTRPGARLADGLPIAALVGFQAFRLPLELVLHSWYRQGTVPIQMTYEACNLDIVTGVAAVLAGLWLWRRGPSRPLVWAFNLLGTALLVNVGAIAVLSSPVPFRVFTDEPAVLLVFHFPYGWIAPFCVGAALAGHVIVFRWLARDRLHSRA</sequence>
<feature type="transmembrane region" description="Helical" evidence="1">
    <location>
        <begin position="216"/>
        <end position="239"/>
    </location>
</feature>
<keyword evidence="3" id="KW-1185">Reference proteome</keyword>
<comment type="caution">
    <text evidence="2">The sequence shown here is derived from an EMBL/GenBank/DDBJ whole genome shotgun (WGS) entry which is preliminary data.</text>
</comment>
<dbReference type="Proteomes" id="UP001221686">
    <property type="component" value="Unassembled WGS sequence"/>
</dbReference>
<gene>
    <name evidence="2" type="ORF">POL25_04060</name>
</gene>
<feature type="transmembrane region" description="Helical" evidence="1">
    <location>
        <begin position="54"/>
        <end position="75"/>
    </location>
</feature>
<evidence type="ECO:0000256" key="1">
    <source>
        <dbReference type="SAM" id="Phobius"/>
    </source>
</evidence>
<evidence type="ECO:0000313" key="3">
    <source>
        <dbReference type="Proteomes" id="UP001221686"/>
    </source>
</evidence>
<feature type="transmembrane region" description="Helical" evidence="1">
    <location>
        <begin position="176"/>
        <end position="196"/>
    </location>
</feature>
<reference evidence="2 3" key="1">
    <citation type="submission" date="2022-11" db="EMBL/GenBank/DDBJ databases">
        <title>Minimal conservation of predation-associated metabolite biosynthetic gene clusters underscores biosynthetic potential of Myxococcota including descriptions for ten novel species: Archangium lansinium sp. nov., Myxococcus landrumus sp. nov., Nannocystis bai.</title>
        <authorList>
            <person name="Ahearne A."/>
            <person name="Stevens C."/>
            <person name="Dowd S."/>
        </authorList>
    </citation>
    <scope>NUCLEOTIDE SEQUENCE [LARGE SCALE GENOMIC DNA]</scope>
    <source>
        <strain evidence="2 3">BB15-2</strain>
    </source>
</reference>
<feature type="transmembrane region" description="Helical" evidence="1">
    <location>
        <begin position="105"/>
        <end position="122"/>
    </location>
</feature>
<dbReference type="RefSeq" id="WP_272084504.1">
    <property type="nucleotide sequence ID" value="NZ_JAQNDL010000001.1"/>
</dbReference>
<protein>
    <submittedName>
        <fullName evidence="2">Uncharacterized protein</fullName>
    </submittedName>
</protein>
<organism evidence="2 3">
    <name type="scientific">Nannocystis bainbridge</name>
    <dbReference type="NCBI Taxonomy" id="2995303"/>
    <lineage>
        <taxon>Bacteria</taxon>
        <taxon>Pseudomonadati</taxon>
        <taxon>Myxococcota</taxon>
        <taxon>Polyangia</taxon>
        <taxon>Nannocystales</taxon>
        <taxon>Nannocystaceae</taxon>
        <taxon>Nannocystis</taxon>
    </lineage>
</organism>
<feature type="transmembrane region" description="Helical" evidence="1">
    <location>
        <begin position="81"/>
        <end position="98"/>
    </location>
</feature>
<proteinExistence type="predicted"/>
<keyword evidence="1" id="KW-0812">Transmembrane</keyword>
<feature type="transmembrane region" description="Helical" evidence="1">
    <location>
        <begin position="142"/>
        <end position="164"/>
    </location>
</feature>
<feature type="transmembrane region" description="Helical" evidence="1">
    <location>
        <begin position="12"/>
        <end position="33"/>
    </location>
</feature>
<accession>A0ABT5DQX2</accession>
<name>A0ABT5DQX2_9BACT</name>
<dbReference type="EMBL" id="JAQNDL010000001">
    <property type="protein sequence ID" value="MDC0716054.1"/>
    <property type="molecule type" value="Genomic_DNA"/>
</dbReference>